<feature type="compositionally biased region" description="Acidic residues" evidence="1">
    <location>
        <begin position="141"/>
        <end position="165"/>
    </location>
</feature>
<feature type="compositionally biased region" description="Basic and acidic residues" evidence="1">
    <location>
        <begin position="95"/>
        <end position="120"/>
    </location>
</feature>
<feature type="compositionally biased region" description="Low complexity" evidence="1">
    <location>
        <begin position="56"/>
        <end position="65"/>
    </location>
</feature>
<dbReference type="PANTHER" id="PTHR28155:SF1">
    <property type="entry name" value="DNA-DIRECTED RNA POLYMERASE I SUBUNIT RPA34.5-DOMAIN-CONTAINING PROTEIN"/>
    <property type="match status" value="1"/>
</dbReference>
<name>A0A8E2F8E4_9PEZI</name>
<reference evidence="2 3" key="1">
    <citation type="journal article" date="2016" name="Nat. Commun.">
        <title>Ectomycorrhizal ecology is imprinted in the genome of the dominant symbiotic fungus Cenococcum geophilum.</title>
        <authorList>
            <consortium name="DOE Joint Genome Institute"/>
            <person name="Peter M."/>
            <person name="Kohler A."/>
            <person name="Ohm R.A."/>
            <person name="Kuo A."/>
            <person name="Krutzmann J."/>
            <person name="Morin E."/>
            <person name="Arend M."/>
            <person name="Barry K.W."/>
            <person name="Binder M."/>
            <person name="Choi C."/>
            <person name="Clum A."/>
            <person name="Copeland A."/>
            <person name="Grisel N."/>
            <person name="Haridas S."/>
            <person name="Kipfer T."/>
            <person name="LaButti K."/>
            <person name="Lindquist E."/>
            <person name="Lipzen A."/>
            <person name="Maire R."/>
            <person name="Meier B."/>
            <person name="Mihaltcheva S."/>
            <person name="Molinier V."/>
            <person name="Murat C."/>
            <person name="Poggeler S."/>
            <person name="Quandt C.A."/>
            <person name="Sperisen C."/>
            <person name="Tritt A."/>
            <person name="Tisserant E."/>
            <person name="Crous P.W."/>
            <person name="Henrissat B."/>
            <person name="Nehls U."/>
            <person name="Egli S."/>
            <person name="Spatafora J.W."/>
            <person name="Grigoriev I.V."/>
            <person name="Martin F.M."/>
        </authorList>
    </citation>
    <scope>NUCLEOTIDE SEQUENCE [LARGE SCALE GENOMIC DNA]</scope>
    <source>
        <strain evidence="2 3">CBS 207.34</strain>
    </source>
</reference>
<organism evidence="2 3">
    <name type="scientific">Glonium stellatum</name>
    <dbReference type="NCBI Taxonomy" id="574774"/>
    <lineage>
        <taxon>Eukaryota</taxon>
        <taxon>Fungi</taxon>
        <taxon>Dikarya</taxon>
        <taxon>Ascomycota</taxon>
        <taxon>Pezizomycotina</taxon>
        <taxon>Dothideomycetes</taxon>
        <taxon>Pleosporomycetidae</taxon>
        <taxon>Gloniales</taxon>
        <taxon>Gloniaceae</taxon>
        <taxon>Glonium</taxon>
    </lineage>
</organism>
<dbReference type="PANTHER" id="PTHR28155">
    <property type="entry name" value="ACR243WP"/>
    <property type="match status" value="1"/>
</dbReference>
<feature type="compositionally biased region" description="Polar residues" evidence="1">
    <location>
        <begin position="20"/>
        <end position="29"/>
    </location>
</feature>
<keyword evidence="3" id="KW-1185">Reference proteome</keyword>
<dbReference type="AlphaFoldDB" id="A0A8E2F8E4"/>
<accession>A0A8E2F8E4</accession>
<proteinExistence type="predicted"/>
<dbReference type="Pfam" id="PF08208">
    <property type="entry name" value="RNA_polI_A34"/>
    <property type="match status" value="1"/>
</dbReference>
<feature type="compositionally biased region" description="Polar residues" evidence="1">
    <location>
        <begin position="173"/>
        <end position="184"/>
    </location>
</feature>
<dbReference type="InterPro" id="IPR013240">
    <property type="entry name" value="DNA-dir_RNA_pol1_su_RPA34"/>
</dbReference>
<dbReference type="EMBL" id="KV748873">
    <property type="protein sequence ID" value="OCL12481.1"/>
    <property type="molecule type" value="Genomic_DNA"/>
</dbReference>
<dbReference type="InterPro" id="IPR053263">
    <property type="entry name" value="Euk_RPA34_RNAP_subunit"/>
</dbReference>
<evidence type="ECO:0000313" key="2">
    <source>
        <dbReference type="EMBL" id="OCL12481.1"/>
    </source>
</evidence>
<feature type="compositionally biased region" description="Basic and acidic residues" evidence="1">
    <location>
        <begin position="408"/>
        <end position="435"/>
    </location>
</feature>
<dbReference type="Gene3D" id="6.20.250.70">
    <property type="match status" value="1"/>
</dbReference>
<gene>
    <name evidence="2" type="ORF">AOQ84DRAFT_153289</name>
</gene>
<evidence type="ECO:0000256" key="1">
    <source>
        <dbReference type="SAM" id="MobiDB-lite"/>
    </source>
</evidence>
<dbReference type="OrthoDB" id="76224at2759"/>
<feature type="region of interest" description="Disordered" evidence="1">
    <location>
        <begin position="326"/>
        <end position="435"/>
    </location>
</feature>
<feature type="compositionally biased region" description="Basic and acidic residues" evidence="1">
    <location>
        <begin position="381"/>
        <end position="391"/>
    </location>
</feature>
<evidence type="ECO:0000313" key="3">
    <source>
        <dbReference type="Proteomes" id="UP000250140"/>
    </source>
</evidence>
<protein>
    <submittedName>
        <fullName evidence="2">Uncharacterized protein</fullName>
    </submittedName>
</protein>
<dbReference type="GO" id="GO:0006360">
    <property type="term" value="P:transcription by RNA polymerase I"/>
    <property type="evidence" value="ECO:0007669"/>
    <property type="project" value="InterPro"/>
</dbReference>
<dbReference type="Proteomes" id="UP000250140">
    <property type="component" value="Unassembled WGS sequence"/>
</dbReference>
<feature type="region of interest" description="Disordered" evidence="1">
    <location>
        <begin position="1"/>
        <end position="205"/>
    </location>
</feature>
<sequence>MKEVRVTEVPVPGLGPKIPQKSSQKTAKPQLSKEFVANSSEEEFRNSSQGKKSNLKKNANAKSSKTVAAPATKPNGTSGARRAYSESESESDGDSGSKSESEGEGLKEHGNTDVLMKDFNDTTGDGESESEDSANKSNGSGEEDGSVSSGEEDSGSEDTESEELNTDVRENASAGQSTSSQLQTVEFRPPPPFEPPNDFKAVTGRPASSSNILKLFNQSSLSGKQIWHITAPAGVPITSIKEVALEKIARGETVLSYKGVEYGFNSSENQEQGITKLLVPGPDGYVNAPSAIYQTLNLQQVVNLPKLINVQADPVSGSATTALFSTNSTKPVRQQPKGLRMRFLPSGFGDEDPGILGSSDSETSAPARQEFRMPNGSRHALQTEKRSHDEANGANQIGPSPTKKPKKMKDQDGSMKKMEKARKREKEMSKTKMKP</sequence>